<keyword evidence="2" id="KW-1185">Reference proteome</keyword>
<protein>
    <submittedName>
        <fullName evidence="1">Uncharacterized protein</fullName>
    </submittedName>
</protein>
<accession>A0ABY2BNE6</accession>
<sequence>MRLASESENFPFELATVCYIEVGADGGVTSPPEEHVQVRVRRGESRLYAVWPGHYRSDLFLIDDIDEYEKALGLQHDPVRTGLQEHKHQVRWSISPCEDRPTGAYVSVEARLDCGCEVRDLKTFARHMRDQRGWDIATTAAWETSSPTSDAHARPTYTFRIRRRSLA</sequence>
<evidence type="ECO:0000313" key="1">
    <source>
        <dbReference type="EMBL" id="TCO25957.1"/>
    </source>
</evidence>
<reference evidence="1 2" key="1">
    <citation type="journal article" date="2015" name="Stand. Genomic Sci.">
        <title>Genomic Encyclopedia of Bacterial and Archaeal Type Strains, Phase III: the genomes of soil and plant-associated and newly described type strains.</title>
        <authorList>
            <person name="Whitman W.B."/>
            <person name="Woyke T."/>
            <person name="Klenk H.P."/>
            <person name="Zhou Y."/>
            <person name="Lilburn T.G."/>
            <person name="Beck B.J."/>
            <person name="De Vos P."/>
            <person name="Vandamme P."/>
            <person name="Eisen J.A."/>
            <person name="Garrity G."/>
            <person name="Hugenholtz P."/>
            <person name="Kyrpides N.C."/>
        </authorList>
    </citation>
    <scope>NUCLEOTIDE SEQUENCE [LARGE SCALE GENOMIC DNA]</scope>
    <source>
        <strain evidence="1 2">VKM Ac-2538</strain>
    </source>
</reference>
<comment type="caution">
    <text evidence="1">The sequence shown here is derived from an EMBL/GenBank/DDBJ whole genome shotgun (WGS) entry which is preliminary data.</text>
</comment>
<organism evidence="1 2">
    <name type="scientific">Kribbella orskensis</name>
    <dbReference type="NCBI Taxonomy" id="2512216"/>
    <lineage>
        <taxon>Bacteria</taxon>
        <taxon>Bacillati</taxon>
        <taxon>Actinomycetota</taxon>
        <taxon>Actinomycetes</taxon>
        <taxon>Propionibacteriales</taxon>
        <taxon>Kribbellaceae</taxon>
        <taxon>Kribbella</taxon>
    </lineage>
</organism>
<evidence type="ECO:0000313" key="2">
    <source>
        <dbReference type="Proteomes" id="UP000295818"/>
    </source>
</evidence>
<dbReference type="EMBL" id="SLWM01000004">
    <property type="protein sequence ID" value="TCO25957.1"/>
    <property type="molecule type" value="Genomic_DNA"/>
</dbReference>
<dbReference type="RefSeq" id="WP_132188775.1">
    <property type="nucleotide sequence ID" value="NZ_SLWM01000004.1"/>
</dbReference>
<name>A0ABY2BNE6_9ACTN</name>
<proteinExistence type="predicted"/>
<gene>
    <name evidence="1" type="ORF">EV644_104461</name>
</gene>
<dbReference type="Proteomes" id="UP000295818">
    <property type="component" value="Unassembled WGS sequence"/>
</dbReference>